<dbReference type="GO" id="GO:0012505">
    <property type="term" value="C:endomembrane system"/>
    <property type="evidence" value="ECO:0007669"/>
    <property type="project" value="UniProtKB-SubCell"/>
</dbReference>
<proteinExistence type="predicted"/>
<dbReference type="InterPro" id="IPR027417">
    <property type="entry name" value="P-loop_NTPase"/>
</dbReference>
<dbReference type="InterPro" id="IPR050173">
    <property type="entry name" value="ABC_transporter_C-like"/>
</dbReference>
<feature type="domain" description="ABC transmembrane type-1" evidence="12">
    <location>
        <begin position="118"/>
        <end position="348"/>
    </location>
</feature>
<keyword evidence="7 10" id="KW-1133">Transmembrane helix</keyword>
<dbReference type="GO" id="GO:0005524">
    <property type="term" value="F:ATP binding"/>
    <property type="evidence" value="ECO:0007669"/>
    <property type="project" value="UniProtKB-KW"/>
</dbReference>
<feature type="region of interest" description="Disordered" evidence="9">
    <location>
        <begin position="422"/>
        <end position="450"/>
    </location>
</feature>
<keyword evidence="14" id="KW-1185">Reference proteome</keyword>
<dbReference type="Proteomes" id="UP001211907">
    <property type="component" value="Unassembled WGS sequence"/>
</dbReference>
<dbReference type="CDD" id="cd03250">
    <property type="entry name" value="ABCC_MRP_domain1"/>
    <property type="match status" value="1"/>
</dbReference>
<evidence type="ECO:0008006" key="15">
    <source>
        <dbReference type="Google" id="ProtNLM"/>
    </source>
</evidence>
<comment type="caution">
    <text evidence="13">The sequence shown here is derived from an EMBL/GenBank/DDBJ whole genome shotgun (WGS) entry which is preliminary data.</text>
</comment>
<evidence type="ECO:0000256" key="9">
    <source>
        <dbReference type="SAM" id="MobiDB-lite"/>
    </source>
</evidence>
<dbReference type="SUPFAM" id="SSF90123">
    <property type="entry name" value="ABC transporter transmembrane region"/>
    <property type="match status" value="1"/>
</dbReference>
<evidence type="ECO:0000259" key="11">
    <source>
        <dbReference type="PROSITE" id="PS50893"/>
    </source>
</evidence>
<evidence type="ECO:0000256" key="6">
    <source>
        <dbReference type="ARBA" id="ARBA00022840"/>
    </source>
</evidence>
<evidence type="ECO:0000313" key="13">
    <source>
        <dbReference type="EMBL" id="KAJ3086454.1"/>
    </source>
</evidence>
<dbReference type="GO" id="GO:0016887">
    <property type="term" value="F:ATP hydrolysis activity"/>
    <property type="evidence" value="ECO:0007669"/>
    <property type="project" value="InterPro"/>
</dbReference>
<evidence type="ECO:0000256" key="2">
    <source>
        <dbReference type="ARBA" id="ARBA00022448"/>
    </source>
</evidence>
<evidence type="ECO:0000256" key="10">
    <source>
        <dbReference type="SAM" id="Phobius"/>
    </source>
</evidence>
<feature type="transmembrane region" description="Helical" evidence="10">
    <location>
        <begin position="116"/>
        <end position="138"/>
    </location>
</feature>
<keyword evidence="3 10" id="KW-0812">Transmembrane</keyword>
<evidence type="ECO:0000256" key="5">
    <source>
        <dbReference type="ARBA" id="ARBA00022741"/>
    </source>
</evidence>
<evidence type="ECO:0000256" key="3">
    <source>
        <dbReference type="ARBA" id="ARBA00022692"/>
    </source>
</evidence>
<dbReference type="PROSITE" id="PS50893">
    <property type="entry name" value="ABC_TRANSPORTER_2"/>
    <property type="match status" value="1"/>
</dbReference>
<dbReference type="PROSITE" id="PS50929">
    <property type="entry name" value="ABC_TM1F"/>
    <property type="match status" value="1"/>
</dbReference>
<evidence type="ECO:0000313" key="14">
    <source>
        <dbReference type="Proteomes" id="UP001211907"/>
    </source>
</evidence>
<keyword evidence="8 10" id="KW-0472">Membrane</keyword>
<dbReference type="CDD" id="cd18597">
    <property type="entry name" value="ABC_6TM_YOR1_D1_like"/>
    <property type="match status" value="1"/>
</dbReference>
<evidence type="ECO:0000256" key="1">
    <source>
        <dbReference type="ARBA" id="ARBA00004127"/>
    </source>
</evidence>
<dbReference type="SUPFAM" id="SSF52540">
    <property type="entry name" value="P-loop containing nucleoside triphosphate hydrolases"/>
    <property type="match status" value="1"/>
</dbReference>
<keyword evidence="5" id="KW-0547">Nucleotide-binding</keyword>
<feature type="transmembrane region" description="Helical" evidence="10">
    <location>
        <begin position="158"/>
        <end position="179"/>
    </location>
</feature>
<dbReference type="EMBL" id="JADGJH010004273">
    <property type="protein sequence ID" value="KAJ3086454.1"/>
    <property type="molecule type" value="Genomic_DNA"/>
</dbReference>
<dbReference type="PANTHER" id="PTHR24223">
    <property type="entry name" value="ATP-BINDING CASSETTE SUB-FAMILY C"/>
    <property type="match status" value="1"/>
</dbReference>
<evidence type="ECO:0000256" key="8">
    <source>
        <dbReference type="ARBA" id="ARBA00023136"/>
    </source>
</evidence>
<feature type="non-terminal residue" evidence="13">
    <location>
        <position position="613"/>
    </location>
</feature>
<comment type="subcellular location">
    <subcellularLocation>
        <location evidence="1">Endomembrane system</location>
        <topology evidence="1">Multi-pass membrane protein</topology>
    </subcellularLocation>
</comment>
<dbReference type="Pfam" id="PF00005">
    <property type="entry name" value="ABC_tran"/>
    <property type="match status" value="1"/>
</dbReference>
<evidence type="ECO:0000259" key="12">
    <source>
        <dbReference type="PROSITE" id="PS50929"/>
    </source>
</evidence>
<protein>
    <recommendedName>
        <fullName evidence="15">ABC transmembrane type-1 domain-containing protein</fullName>
    </recommendedName>
</protein>
<evidence type="ECO:0000256" key="4">
    <source>
        <dbReference type="ARBA" id="ARBA00022737"/>
    </source>
</evidence>
<dbReference type="InterPro" id="IPR017871">
    <property type="entry name" value="ABC_transporter-like_CS"/>
</dbReference>
<feature type="domain" description="ABC transporter" evidence="11">
    <location>
        <begin position="455"/>
        <end position="613"/>
    </location>
</feature>
<keyword evidence="4" id="KW-0677">Repeat</keyword>
<reference evidence="13" key="1">
    <citation type="submission" date="2020-05" db="EMBL/GenBank/DDBJ databases">
        <title>Phylogenomic resolution of chytrid fungi.</title>
        <authorList>
            <person name="Stajich J.E."/>
            <person name="Amses K."/>
            <person name="Simmons R."/>
            <person name="Seto K."/>
            <person name="Myers J."/>
            <person name="Bonds A."/>
            <person name="Quandt C.A."/>
            <person name="Barry K."/>
            <person name="Liu P."/>
            <person name="Grigoriev I."/>
            <person name="Longcore J.E."/>
            <person name="James T.Y."/>
        </authorList>
    </citation>
    <scope>NUCLEOTIDE SEQUENCE</scope>
    <source>
        <strain evidence="13">JEL0513</strain>
    </source>
</reference>
<dbReference type="Gene3D" id="1.20.1560.10">
    <property type="entry name" value="ABC transporter type 1, transmembrane domain"/>
    <property type="match status" value="1"/>
</dbReference>
<dbReference type="PANTHER" id="PTHR24223:SF443">
    <property type="entry name" value="MULTIDRUG-RESISTANCE LIKE PROTEIN 1, ISOFORM I"/>
    <property type="match status" value="1"/>
</dbReference>
<dbReference type="Gene3D" id="3.40.50.300">
    <property type="entry name" value="P-loop containing nucleotide triphosphate hydrolases"/>
    <property type="match status" value="1"/>
</dbReference>
<dbReference type="InterPro" id="IPR036640">
    <property type="entry name" value="ABC1_TM_sf"/>
</dbReference>
<dbReference type="GO" id="GO:0140359">
    <property type="term" value="F:ABC-type transporter activity"/>
    <property type="evidence" value="ECO:0007669"/>
    <property type="project" value="InterPro"/>
</dbReference>
<name>A0AAD5STP3_9FUNG</name>
<keyword evidence="6" id="KW-0067">ATP-binding</keyword>
<dbReference type="AlphaFoldDB" id="A0AAD5STP3"/>
<sequence length="613" mass="66943">MGIEEETRGGLLNPAGLAPLPLYQVSIVNRLTFSWMDRLFRKGWKHPLVFDDLYQIPKRLHTETLANSFFIEWEKQLAAHLNRIPANKETGKRPNPDGKLLRAVVWTLAGKQILSLGIMLVLANLSNLFAPYFVQWILDFTINRYTASLGAPGATAEPLSHGLGLVFGLLILQVVGSFLSNHFIQESAVSAISLRTMMTSVIYRKSLKLASSARQEYTSGNVVNLISTDTNRVEMFINQANYCWTIPLSLAINIAFLINSLGWPAICGVGLLFASAPFQAYLFSLMMKIRGIMAPITGRRVNLTTEVLSGVRVIKFFAWENAFVNKVAGIRESEIALVLRRSKLMAFIMTQGQPLFMLPMVLNTWAEFNVGLRRIEAFLLAAEVESDPVVDPTAEYGILIENGQFEWAGDVYSHGFDKPKAIVQKGRSGPPGGPGSPGGPSGPRGLNSMPNGKISSKQDLIFDPTTASHVSSLKNINLKIKKGDLVAVVGAVGSGKSSLLNALIGEMKTVSGTVTFSGSLSYAAQTAWIQNATVKENVVFGKAYDKLKYLHALVDSALLPDMKVLQDADQTSIGERGINLSGGQKQRVNMARLLYCDSDIVLIDDPLSAVDAH</sequence>
<dbReference type="InterPro" id="IPR011527">
    <property type="entry name" value="ABC1_TM_dom"/>
</dbReference>
<evidence type="ECO:0000256" key="7">
    <source>
        <dbReference type="ARBA" id="ARBA00022989"/>
    </source>
</evidence>
<feature type="transmembrane region" description="Helical" evidence="10">
    <location>
        <begin position="263"/>
        <end position="283"/>
    </location>
</feature>
<accession>A0AAD5STP3</accession>
<dbReference type="GO" id="GO:0000329">
    <property type="term" value="C:fungal-type vacuole membrane"/>
    <property type="evidence" value="ECO:0007669"/>
    <property type="project" value="UniProtKB-ARBA"/>
</dbReference>
<organism evidence="13 14">
    <name type="scientific">Physocladia obscura</name>
    <dbReference type="NCBI Taxonomy" id="109957"/>
    <lineage>
        <taxon>Eukaryota</taxon>
        <taxon>Fungi</taxon>
        <taxon>Fungi incertae sedis</taxon>
        <taxon>Chytridiomycota</taxon>
        <taxon>Chytridiomycota incertae sedis</taxon>
        <taxon>Chytridiomycetes</taxon>
        <taxon>Chytridiales</taxon>
        <taxon>Chytriomycetaceae</taxon>
        <taxon>Physocladia</taxon>
    </lineage>
</organism>
<gene>
    <name evidence="13" type="ORF">HK100_008695</name>
</gene>
<dbReference type="InterPro" id="IPR003439">
    <property type="entry name" value="ABC_transporter-like_ATP-bd"/>
</dbReference>
<dbReference type="PROSITE" id="PS00211">
    <property type="entry name" value="ABC_TRANSPORTER_1"/>
    <property type="match status" value="1"/>
</dbReference>
<keyword evidence="2" id="KW-0813">Transport</keyword>
<dbReference type="Pfam" id="PF00664">
    <property type="entry name" value="ABC_membrane"/>
    <property type="match status" value="1"/>
</dbReference>